<dbReference type="InterPro" id="IPR012340">
    <property type="entry name" value="NA-bd_OB-fold"/>
</dbReference>
<evidence type="ECO:0000313" key="8">
    <source>
        <dbReference type="Proteomes" id="UP000284057"/>
    </source>
</evidence>
<evidence type="ECO:0000256" key="2">
    <source>
        <dbReference type="ARBA" id="ARBA00012727"/>
    </source>
</evidence>
<dbReference type="NCBIfam" id="TIGR02779">
    <property type="entry name" value="NHEJ_ligase_lig"/>
    <property type="match status" value="1"/>
</dbReference>
<dbReference type="PROSITE" id="PS50160">
    <property type="entry name" value="DNA_LIGASE_A3"/>
    <property type="match status" value="1"/>
</dbReference>
<name>A0A418KX87_9ACTN</name>
<evidence type="ECO:0000313" key="7">
    <source>
        <dbReference type="EMBL" id="RIQ37435.1"/>
    </source>
</evidence>
<dbReference type="InterPro" id="IPR012309">
    <property type="entry name" value="DNA_ligase_ATP-dep_C"/>
</dbReference>
<dbReference type="SUPFAM" id="SSF50249">
    <property type="entry name" value="Nucleic acid-binding proteins"/>
    <property type="match status" value="1"/>
</dbReference>
<accession>A0A418KX87</accession>
<evidence type="ECO:0000256" key="1">
    <source>
        <dbReference type="ARBA" id="ARBA00007572"/>
    </source>
</evidence>
<feature type="compositionally biased region" description="Basic and acidic residues" evidence="5">
    <location>
        <begin position="463"/>
        <end position="482"/>
    </location>
</feature>
<dbReference type="NCBIfam" id="TIGR02777">
    <property type="entry name" value="LigD_PE_dom"/>
    <property type="match status" value="1"/>
</dbReference>
<evidence type="ECO:0000256" key="3">
    <source>
        <dbReference type="ARBA" id="ARBA00022598"/>
    </source>
</evidence>
<dbReference type="EC" id="6.5.1.1" evidence="2"/>
<gene>
    <name evidence="7" type="ORF">DY240_00630</name>
</gene>
<comment type="caution">
    <text evidence="7">The sequence shown here is derived from an EMBL/GenBank/DDBJ whole genome shotgun (WGS) entry which is preliminary data.</text>
</comment>
<reference evidence="7 8" key="1">
    <citation type="submission" date="2018-09" db="EMBL/GenBank/DDBJ databases">
        <title>Isolation, diversity and antifungal activity of actinobacteria from wheat.</title>
        <authorList>
            <person name="Han C."/>
        </authorList>
    </citation>
    <scope>NUCLEOTIDE SEQUENCE [LARGE SCALE GENOMIC DNA]</scope>
    <source>
        <strain evidence="7 8">NEAU-YY265</strain>
    </source>
</reference>
<comment type="similarity">
    <text evidence="1">Belongs to the ATP-dependent DNA ligase family.</text>
</comment>
<dbReference type="Gene3D" id="2.40.50.140">
    <property type="entry name" value="Nucleic acid-binding proteins"/>
    <property type="match status" value="1"/>
</dbReference>
<dbReference type="Pfam" id="PF04679">
    <property type="entry name" value="DNA_ligase_A_C"/>
    <property type="match status" value="1"/>
</dbReference>
<feature type="region of interest" description="Disordered" evidence="5">
    <location>
        <begin position="1"/>
        <end position="41"/>
    </location>
</feature>
<dbReference type="GO" id="GO:0006310">
    <property type="term" value="P:DNA recombination"/>
    <property type="evidence" value="ECO:0007669"/>
    <property type="project" value="InterPro"/>
</dbReference>
<dbReference type="RefSeq" id="WP_119658043.1">
    <property type="nucleotide sequence ID" value="NZ_QUAL01000006.1"/>
</dbReference>
<feature type="region of interest" description="Disordered" evidence="5">
    <location>
        <begin position="463"/>
        <end position="488"/>
    </location>
</feature>
<dbReference type="CDD" id="cd07971">
    <property type="entry name" value="OBF_DNA_ligase_LigD"/>
    <property type="match status" value="1"/>
</dbReference>
<evidence type="ECO:0000259" key="6">
    <source>
        <dbReference type="PROSITE" id="PS50160"/>
    </source>
</evidence>
<proteinExistence type="inferred from homology"/>
<feature type="domain" description="ATP-dependent DNA ligase family profile" evidence="6">
    <location>
        <begin position="270"/>
        <end position="393"/>
    </location>
</feature>
<dbReference type="Pfam" id="PF13298">
    <property type="entry name" value="LigD_N"/>
    <property type="match status" value="1"/>
</dbReference>
<dbReference type="SUPFAM" id="SSF56091">
    <property type="entry name" value="DNA ligase/mRNA capping enzyme, catalytic domain"/>
    <property type="match status" value="1"/>
</dbReference>
<dbReference type="PANTHER" id="PTHR45674">
    <property type="entry name" value="DNA LIGASE 1/3 FAMILY MEMBER"/>
    <property type="match status" value="1"/>
</dbReference>
<dbReference type="Proteomes" id="UP000284057">
    <property type="component" value="Unassembled WGS sequence"/>
</dbReference>
<dbReference type="AlphaFoldDB" id="A0A418KX87"/>
<dbReference type="Gene3D" id="3.30.1490.70">
    <property type="match status" value="1"/>
</dbReference>
<dbReference type="GO" id="GO:0006281">
    <property type="term" value="P:DNA repair"/>
    <property type="evidence" value="ECO:0007669"/>
    <property type="project" value="InterPro"/>
</dbReference>
<dbReference type="GO" id="GO:0005524">
    <property type="term" value="F:ATP binding"/>
    <property type="evidence" value="ECO:0007669"/>
    <property type="project" value="InterPro"/>
</dbReference>
<protein>
    <recommendedName>
        <fullName evidence="2">DNA ligase (ATP)</fullName>
        <ecNumber evidence="2">6.5.1.1</ecNumber>
    </recommendedName>
</protein>
<evidence type="ECO:0000256" key="4">
    <source>
        <dbReference type="ARBA" id="ARBA00034003"/>
    </source>
</evidence>
<keyword evidence="8" id="KW-1185">Reference proteome</keyword>
<dbReference type="InterPro" id="IPR012310">
    <property type="entry name" value="DNA_ligase_ATP-dep_cent"/>
</dbReference>
<organism evidence="7 8">
    <name type="scientific">Jiangella rhizosphaerae</name>
    <dbReference type="NCBI Taxonomy" id="2293569"/>
    <lineage>
        <taxon>Bacteria</taxon>
        <taxon>Bacillati</taxon>
        <taxon>Actinomycetota</taxon>
        <taxon>Actinomycetes</taxon>
        <taxon>Jiangellales</taxon>
        <taxon>Jiangellaceae</taxon>
        <taxon>Jiangella</taxon>
    </lineage>
</organism>
<dbReference type="InterPro" id="IPR050191">
    <property type="entry name" value="ATP-dep_DNA_ligase"/>
</dbReference>
<comment type="catalytic activity">
    <reaction evidence="4">
        <text>ATP + (deoxyribonucleotide)n-3'-hydroxyl + 5'-phospho-(deoxyribonucleotide)m = (deoxyribonucleotide)n+m + AMP + diphosphate.</text>
        <dbReference type="EC" id="6.5.1.1"/>
    </reaction>
</comment>
<dbReference type="OrthoDB" id="9802472at2"/>
<dbReference type="InterPro" id="IPR014144">
    <property type="entry name" value="LigD_PE_domain"/>
</dbReference>
<feature type="compositionally biased region" description="Basic and acidic residues" evidence="5">
    <location>
        <begin position="13"/>
        <end position="27"/>
    </location>
</feature>
<dbReference type="PANTHER" id="PTHR45674:SF4">
    <property type="entry name" value="DNA LIGASE 1"/>
    <property type="match status" value="1"/>
</dbReference>
<dbReference type="EMBL" id="QUAL01000006">
    <property type="protein sequence ID" value="RIQ37435.1"/>
    <property type="molecule type" value="Genomic_DNA"/>
</dbReference>
<keyword evidence="3 7" id="KW-0436">Ligase</keyword>
<sequence>MSDDDGSGGLAEYQRKRSFDKTPEPRGRDRRKRRGKDAPPRFVVQEHHARRLHWDLRLEHDGVLASWALPRGFPRSPDENRLAVHTEDHPLEYLTFDGEIPAGEYGGGSMTIWDHGTYEAEKFQDDKVVVHLHGEQVDGRFALFRTKGEDWMIHRMDAAADDGDPMPESLTPMAATLSTLPPGQDEWGFEIKWDGVRALAFGEPGRLRLVGRNGREFTRQYPELRPLMNAIGARRMVLDGEIVAFDENGRPSFQRIQPRIHLGAEADIRRQAQRIPVVYVVFDLLYLDGRSLLDRPYEERRRELATLELAGPAWQVPDYQRGDGDVLLDATRERGLEGIVAKRLASPYRPGRRSTDWLKIKNVRQQEVVIGGWVPGQGRLTRSLGALLVGYYEDDELRFAGKVGTGFDDATRTRLLERLEELRTDTSPFTGRQPQRDALFVRPELVAEVEFAEWTNAGTLRHPSFEGLREDKPARDVVREEPVPPPRN</sequence>
<dbReference type="InterPro" id="IPR014146">
    <property type="entry name" value="LigD_ligase_dom"/>
</dbReference>
<dbReference type="Gene3D" id="3.30.470.30">
    <property type="entry name" value="DNA ligase/mRNA capping enzyme"/>
    <property type="match status" value="1"/>
</dbReference>
<dbReference type="Pfam" id="PF01068">
    <property type="entry name" value="DNA_ligase_A_M"/>
    <property type="match status" value="1"/>
</dbReference>
<evidence type="ECO:0000256" key="5">
    <source>
        <dbReference type="SAM" id="MobiDB-lite"/>
    </source>
</evidence>
<dbReference type="GO" id="GO:0003910">
    <property type="term" value="F:DNA ligase (ATP) activity"/>
    <property type="evidence" value="ECO:0007669"/>
    <property type="project" value="UniProtKB-EC"/>
</dbReference>
<dbReference type="CDD" id="cd07906">
    <property type="entry name" value="Adenylation_DNA_ligase_LigD_LigC"/>
    <property type="match status" value="1"/>
</dbReference>